<dbReference type="SUPFAM" id="SSF57850">
    <property type="entry name" value="RING/U-box"/>
    <property type="match status" value="2"/>
</dbReference>
<feature type="domain" description="RING-type" evidence="11">
    <location>
        <begin position="172"/>
        <end position="213"/>
    </location>
</feature>
<dbReference type="InterPro" id="IPR013083">
    <property type="entry name" value="Znf_RING/FYVE/PHD"/>
</dbReference>
<evidence type="ECO:0000256" key="9">
    <source>
        <dbReference type="SAM" id="MobiDB-lite"/>
    </source>
</evidence>
<dbReference type="SMART" id="SM00184">
    <property type="entry name" value="RING"/>
    <property type="match status" value="2"/>
</dbReference>
<feature type="transmembrane region" description="Helical" evidence="10">
    <location>
        <begin position="250"/>
        <end position="271"/>
    </location>
</feature>
<evidence type="ECO:0000256" key="6">
    <source>
        <dbReference type="ARBA" id="ARBA00022786"/>
    </source>
</evidence>
<name>A0AAF0TEI7_SOLVR</name>
<dbReference type="GO" id="GO:0005737">
    <property type="term" value="C:cytoplasm"/>
    <property type="evidence" value="ECO:0007669"/>
    <property type="project" value="TreeGrafter"/>
</dbReference>
<evidence type="ECO:0000256" key="7">
    <source>
        <dbReference type="ARBA" id="ARBA00022833"/>
    </source>
</evidence>
<dbReference type="PANTHER" id="PTHR15710">
    <property type="entry name" value="E3 UBIQUITIN-PROTEIN LIGASE PRAJA"/>
    <property type="match status" value="1"/>
</dbReference>
<dbReference type="Pfam" id="PF13639">
    <property type="entry name" value="zf-RING_2"/>
    <property type="match status" value="1"/>
</dbReference>
<evidence type="ECO:0000256" key="2">
    <source>
        <dbReference type="ARBA" id="ARBA00012483"/>
    </source>
</evidence>
<keyword evidence="13" id="KW-1185">Reference proteome</keyword>
<keyword evidence="4" id="KW-0479">Metal-binding</keyword>
<dbReference type="GO" id="GO:0008270">
    <property type="term" value="F:zinc ion binding"/>
    <property type="evidence" value="ECO:0007669"/>
    <property type="project" value="UniProtKB-KW"/>
</dbReference>
<keyword evidence="10" id="KW-0472">Membrane</keyword>
<dbReference type="Proteomes" id="UP001234989">
    <property type="component" value="Chromosome 2"/>
</dbReference>
<keyword evidence="5 8" id="KW-0863">Zinc-finger</keyword>
<proteinExistence type="predicted"/>
<evidence type="ECO:0000256" key="3">
    <source>
        <dbReference type="ARBA" id="ARBA00022679"/>
    </source>
</evidence>
<evidence type="ECO:0000313" key="13">
    <source>
        <dbReference type="Proteomes" id="UP001234989"/>
    </source>
</evidence>
<evidence type="ECO:0000313" key="12">
    <source>
        <dbReference type="EMBL" id="WMV17422.1"/>
    </source>
</evidence>
<protein>
    <recommendedName>
        <fullName evidence="2">RING-type E3 ubiquitin transferase</fullName>
        <ecNumber evidence="2">2.3.2.27</ecNumber>
    </recommendedName>
</protein>
<keyword evidence="6" id="KW-0833">Ubl conjugation pathway</keyword>
<keyword evidence="10" id="KW-0812">Transmembrane</keyword>
<keyword evidence="7" id="KW-0862">Zinc</keyword>
<gene>
    <name evidence="12" type="ORF">MTR67_010807</name>
</gene>
<dbReference type="PROSITE" id="PS50089">
    <property type="entry name" value="ZF_RING_2"/>
    <property type="match status" value="2"/>
</dbReference>
<keyword evidence="10" id="KW-1133">Transmembrane helix</keyword>
<feature type="compositionally biased region" description="Pro residues" evidence="9">
    <location>
        <begin position="17"/>
        <end position="27"/>
    </location>
</feature>
<keyword evidence="3" id="KW-0808">Transferase</keyword>
<evidence type="ECO:0000256" key="8">
    <source>
        <dbReference type="PROSITE-ProRule" id="PRU00175"/>
    </source>
</evidence>
<sequence length="273" mass="31249">MNTRRRSFREQPRPRPRPQPQPQPPPASMARFHALRDALSQAEQHERSRIPRQQNMREVVPTAEPTATNWEPIIRTTSTVPPPATKASIEKLPDVEIVQEEEEQMSECAICLVEFQVKETAKEMPCKHCYHSNCINRWSSYIQYEAGPSPPAAQASVEALPIVKIIEEESECAICLSEFQVGEKAKEMSCKHRYHSNCINQWLEIHRSCPVCRYKMPAAVVTAGRRPTLRESIRRVGSSINELDEEQTDIYIESILGCVFYSVYFGLLYMLSS</sequence>
<dbReference type="GO" id="GO:0061630">
    <property type="term" value="F:ubiquitin protein ligase activity"/>
    <property type="evidence" value="ECO:0007669"/>
    <property type="project" value="UniProtKB-EC"/>
</dbReference>
<evidence type="ECO:0000256" key="1">
    <source>
        <dbReference type="ARBA" id="ARBA00000900"/>
    </source>
</evidence>
<dbReference type="EMBL" id="CP133613">
    <property type="protein sequence ID" value="WMV17422.1"/>
    <property type="molecule type" value="Genomic_DNA"/>
</dbReference>
<dbReference type="FunFam" id="3.30.40.10:FF:000127">
    <property type="entry name" value="E3 ubiquitin-protein ligase RNF181"/>
    <property type="match status" value="1"/>
</dbReference>
<dbReference type="GO" id="GO:0016567">
    <property type="term" value="P:protein ubiquitination"/>
    <property type="evidence" value="ECO:0007669"/>
    <property type="project" value="TreeGrafter"/>
</dbReference>
<evidence type="ECO:0000259" key="11">
    <source>
        <dbReference type="PROSITE" id="PS50089"/>
    </source>
</evidence>
<dbReference type="InterPro" id="IPR001841">
    <property type="entry name" value="Znf_RING"/>
</dbReference>
<comment type="catalytic activity">
    <reaction evidence="1">
        <text>S-ubiquitinyl-[E2 ubiquitin-conjugating enzyme]-L-cysteine + [acceptor protein]-L-lysine = [E2 ubiquitin-conjugating enzyme]-L-cysteine + N(6)-ubiquitinyl-[acceptor protein]-L-lysine.</text>
        <dbReference type="EC" id="2.3.2.27"/>
    </reaction>
</comment>
<dbReference type="PANTHER" id="PTHR15710:SF235">
    <property type="entry name" value="RING-H2 FINGER PROTEIN ATL79-LIKE"/>
    <property type="match status" value="1"/>
</dbReference>
<dbReference type="EC" id="2.3.2.27" evidence="2"/>
<feature type="domain" description="RING-type" evidence="11">
    <location>
        <begin position="108"/>
        <end position="175"/>
    </location>
</feature>
<evidence type="ECO:0000256" key="5">
    <source>
        <dbReference type="ARBA" id="ARBA00022771"/>
    </source>
</evidence>
<evidence type="ECO:0000256" key="4">
    <source>
        <dbReference type="ARBA" id="ARBA00022723"/>
    </source>
</evidence>
<dbReference type="AlphaFoldDB" id="A0AAF0TEI7"/>
<evidence type="ECO:0000256" key="10">
    <source>
        <dbReference type="SAM" id="Phobius"/>
    </source>
</evidence>
<organism evidence="12 13">
    <name type="scientific">Solanum verrucosum</name>
    <dbReference type="NCBI Taxonomy" id="315347"/>
    <lineage>
        <taxon>Eukaryota</taxon>
        <taxon>Viridiplantae</taxon>
        <taxon>Streptophyta</taxon>
        <taxon>Embryophyta</taxon>
        <taxon>Tracheophyta</taxon>
        <taxon>Spermatophyta</taxon>
        <taxon>Magnoliopsida</taxon>
        <taxon>eudicotyledons</taxon>
        <taxon>Gunneridae</taxon>
        <taxon>Pentapetalae</taxon>
        <taxon>asterids</taxon>
        <taxon>lamiids</taxon>
        <taxon>Solanales</taxon>
        <taxon>Solanaceae</taxon>
        <taxon>Solanoideae</taxon>
        <taxon>Solaneae</taxon>
        <taxon>Solanum</taxon>
    </lineage>
</organism>
<accession>A0AAF0TEI7</accession>
<feature type="region of interest" description="Disordered" evidence="9">
    <location>
        <begin position="1"/>
        <end position="61"/>
    </location>
</feature>
<dbReference type="Pfam" id="PF17123">
    <property type="entry name" value="zf-RING_11"/>
    <property type="match status" value="1"/>
</dbReference>
<reference evidence="12" key="1">
    <citation type="submission" date="2023-08" db="EMBL/GenBank/DDBJ databases">
        <title>A de novo genome assembly of Solanum verrucosum Schlechtendal, a Mexican diploid species geographically isolated from the other diploid A-genome species in potato relatives.</title>
        <authorList>
            <person name="Hosaka K."/>
        </authorList>
    </citation>
    <scope>NUCLEOTIDE SEQUENCE</scope>
    <source>
        <tissue evidence="12">Young leaves</tissue>
    </source>
</reference>
<dbReference type="Gene3D" id="3.30.40.10">
    <property type="entry name" value="Zinc/RING finger domain, C3HC4 (zinc finger)"/>
    <property type="match status" value="2"/>
</dbReference>